<evidence type="ECO:0000313" key="2">
    <source>
        <dbReference type="EMBL" id="PTX60163.1"/>
    </source>
</evidence>
<dbReference type="CDD" id="cd00257">
    <property type="entry name" value="beta-trefoil_FSCN-like"/>
    <property type="match status" value="1"/>
</dbReference>
<gene>
    <name evidence="2" type="ORF">C8N46_107169</name>
</gene>
<name>A0A2T6BVS5_9FLAO</name>
<evidence type="ECO:0000256" key="1">
    <source>
        <dbReference type="SAM" id="SignalP"/>
    </source>
</evidence>
<protein>
    <recommendedName>
        <fullName evidence="4">WG repeat protein</fullName>
    </recommendedName>
</protein>
<dbReference type="Proteomes" id="UP000244090">
    <property type="component" value="Unassembled WGS sequence"/>
</dbReference>
<dbReference type="SUPFAM" id="SSF50370">
    <property type="entry name" value="Ricin B-like lectins"/>
    <property type="match status" value="1"/>
</dbReference>
<dbReference type="SUPFAM" id="SSF50405">
    <property type="entry name" value="Actin-crosslinking proteins"/>
    <property type="match status" value="1"/>
</dbReference>
<proteinExistence type="predicted"/>
<evidence type="ECO:0008006" key="4">
    <source>
        <dbReference type="Google" id="ProtNLM"/>
    </source>
</evidence>
<evidence type="ECO:0000313" key="3">
    <source>
        <dbReference type="Proteomes" id="UP000244090"/>
    </source>
</evidence>
<comment type="caution">
    <text evidence="2">The sequence shown here is derived from an EMBL/GenBank/DDBJ whole genome shotgun (WGS) entry which is preliminary data.</text>
</comment>
<accession>A0A2T6BVS5</accession>
<dbReference type="Gene3D" id="2.80.10.50">
    <property type="match status" value="1"/>
</dbReference>
<dbReference type="InterPro" id="IPR008999">
    <property type="entry name" value="Actin-crosslinking"/>
</dbReference>
<organism evidence="2 3">
    <name type="scientific">Kordia periserrulae</name>
    <dbReference type="NCBI Taxonomy" id="701523"/>
    <lineage>
        <taxon>Bacteria</taxon>
        <taxon>Pseudomonadati</taxon>
        <taxon>Bacteroidota</taxon>
        <taxon>Flavobacteriia</taxon>
        <taxon>Flavobacteriales</taxon>
        <taxon>Flavobacteriaceae</taxon>
        <taxon>Kordia</taxon>
    </lineage>
</organism>
<dbReference type="EMBL" id="QBKT01000007">
    <property type="protein sequence ID" value="PTX60163.1"/>
    <property type="molecule type" value="Genomic_DNA"/>
</dbReference>
<dbReference type="RefSeq" id="WP_108115769.1">
    <property type="nucleotide sequence ID" value="NZ_QBKT01000007.1"/>
</dbReference>
<dbReference type="OrthoDB" id="1122951at2"/>
<sequence>MKHLLVVSCFLLILSTSINRVFAQQTIPEGTKIALVTDLNRWATVCKDCQKLKYTSINLTVTSNTSASSRKPNKESIYTVEYQDGKIRLRTYAGTYLSVCGDCRKKGPSFLLVASMKKKSNGKVPRYSLFDFIPVKDSDFYMIKTYNGKYITRYHPGNDRPDMLKGKSQVLAGYYGKTDRRAGKFNVIALNKSFSRGFVAGNKIPKAVRHADIIGFQWMTQTSITKNSITYIRKSFANQEIYAPTIPCFGTNSDSFCRTYIMGNTSTINERSKNISLNFIYKIEYFGADAGYRITANGRVLSPIMTSDTTPYFDNVLGQLVVFEKLKNTSLLDQFWNIEKINNDFYILQNRASGLYLGTTGNSKNVLVNKKDALPIAFETYMLNELPKTYENGYTFNTIDVPNSNEMVVNPLKLPFRTWLETKNAFSQGNFSYLGYDDWQIATRKKVEEITKKFQNTLSENYLDLFSLSRFFYVTDWTGNAEGQLTIHRKGNTHYTFGNLLKEGKVVLWREK</sequence>
<feature type="chain" id="PRO_5015463735" description="WG repeat protein" evidence="1">
    <location>
        <begin position="24"/>
        <end position="512"/>
    </location>
</feature>
<keyword evidence="1" id="KW-0732">Signal</keyword>
<dbReference type="AlphaFoldDB" id="A0A2T6BVS5"/>
<reference evidence="2 3" key="1">
    <citation type="submission" date="2018-04" db="EMBL/GenBank/DDBJ databases">
        <title>Genomic Encyclopedia of Archaeal and Bacterial Type Strains, Phase II (KMG-II): from individual species to whole genera.</title>
        <authorList>
            <person name="Goeker M."/>
        </authorList>
    </citation>
    <scope>NUCLEOTIDE SEQUENCE [LARGE SCALE GENOMIC DNA]</scope>
    <source>
        <strain evidence="2 3">DSM 25731</strain>
    </source>
</reference>
<feature type="signal peptide" evidence="1">
    <location>
        <begin position="1"/>
        <end position="23"/>
    </location>
</feature>
<dbReference type="InterPro" id="IPR035992">
    <property type="entry name" value="Ricin_B-like_lectins"/>
</dbReference>
<keyword evidence="3" id="KW-1185">Reference proteome</keyword>